<dbReference type="InterPro" id="IPR012340">
    <property type="entry name" value="NA-bd_OB-fold"/>
</dbReference>
<dbReference type="CDD" id="cd00081">
    <property type="entry name" value="Hint"/>
    <property type="match status" value="1"/>
</dbReference>
<sequence>MSNDSFTHLHVHTEFSMLDGAARLDEMVAKAVGDGQPAIGITDHGNMYGTLEFYKECKKQGIKPIIGTEAYMAHDHRSERPTRRGRVDDSGGETDGGKKLYYHLTLLAENEVGYRNLIQLSSLAFLEGYYYKPRMDWELLEKYSDGLIATTGCLGGHVLQSLLNGDEKGALDKAGRLQEIFGKDNLFVELQDHGIPEQHTTNPQLMEIAQKIGAPLLATNDLHYTHREDHESHDALLCVQTGALISDPKRFKFHGEEHYLKSAQEMRYLFREVPEACDNTLWIAERADLDITFGDALLPNFPLPEGFADDSAYLDHLTWEGAKKRWGDDLPPSVVERVAYELKVINDMGFASYFLITWDLINYAREAGIRVGPGRGSAAGCAVAYCLWITDLDPIKYDLLFERFLNPSRVSMPDIDMDFDSRYRDQMIRYAADRYGRDHVAQIITFGTIKARNAVRDAARVLGYPYGVGDKIAKAMPPLVMGRDTPLKYCFEQTEKYADGFKAASDLRAMYDTQPDVKRVVDVAKGLEGLKRSDGIHAAAVVITKEPVTHYLPIQRKPESGQDPEDAPVVTQYEMHGVEELGLLKMDFLGLRNLDVITDAQAMIRANRDPNFDIDTVSLEDQKTFDLLARGDTIGVFQLESPPMRQLLKAMAPTTFEDVSAVLALYRPGPMSVNMHYDFADRKNGRKPVEYFHDDAKEVLDDTYGLMIYQESVMRVAQKFAGYSLAEADNLRKACLPAGTRLLTRSRGYVPIEKIMSLRDRRVQTIDTDTSATRHEVVDDVWSVGVKDVWRLTTATGYTIEATDDHKFLLEGEWVGLGSLAPGDLVGVAGRTVTHGGAKVDPAEVDLAALLISEGYLPDPDGPPRTAHFTNTDPELLDAFRAAYERRFGEAHHRESTSATGVTQLRLTRAELRDLRPVVGAYGTSEAKVVPERFVNAPAVAVERFLGLYFCADGWADESGVHYASKSRAVVGSLKRMLLRFGIVGTIRSRDIDGHGRHYTLSVRDKGHAKAFARVVEPHLTTVKYDKVRHWLHEWGNTAGASATLIGIPTSFVRSELDRRVEATGRSKRALGVDGGGLLSTRLVHRNTLDGLLYSERLEDLRSGDLLWDTVESIEYAGQKECFDFQMANGDRPYAVAEDFLVHNCGKKIREMMAKERDAFEDGVERTGYGRELGKSLFDIIEKFADYAFNKSHTFGYGLVTYQTAYLKAHYPVEYFACLLTSVKSNLDKAAVYLADCRSAGIKVLTPDINRSVINFDAIAADKVPDDVALPMGSPGAITFGLSAVRNVGEALVEQLLTERQENGEFTDFYDFAERVPEPVLNKRTVESLIKAGAFDRLNHPRRGLLAGYEPILDTTIDRRRERDRGVMSLFGDWNDDAPADEGGGFDERLPIPDIEFDKSDKLRNEKEMLGLYVSDHPLFGVESALKRRVEHSISDLETMDDGAQVVVGGVITGLARKFTKKGDQMAVFVLEDLESSIEVTVFPRTLLEQGHKLQDDVIVSVKGRLDKRDESRFGLIAQFVEVLSGLGDGPAAPLRLRLPSHALDELKIQRLKRILRDHPGDSVVQIDIGQGQVVRLADEFRVDIDRAIGELRMAFGHDAVEL</sequence>
<feature type="domain" description="DOD-type homing endonuclease" evidence="13">
    <location>
        <begin position="847"/>
        <end position="983"/>
    </location>
</feature>
<dbReference type="Gene3D" id="1.10.10.1600">
    <property type="entry name" value="Bacterial DNA polymerase III alpha subunit, thumb domain"/>
    <property type="match status" value="1"/>
</dbReference>
<keyword evidence="5" id="KW-0808">Transferase</keyword>
<feature type="region of interest" description="Disordered" evidence="12">
    <location>
        <begin position="73"/>
        <end position="93"/>
    </location>
</feature>
<dbReference type="EMBL" id="SOAU01000001">
    <property type="protein sequence ID" value="TDT16235.1"/>
    <property type="molecule type" value="Genomic_DNA"/>
</dbReference>
<dbReference type="OrthoDB" id="9803237at2"/>
<evidence type="ECO:0000256" key="4">
    <source>
        <dbReference type="ARBA" id="ARBA00019114"/>
    </source>
</evidence>
<dbReference type="InterPro" id="IPR006141">
    <property type="entry name" value="Intein_N"/>
</dbReference>
<dbReference type="Pfam" id="PF02811">
    <property type="entry name" value="PHP"/>
    <property type="match status" value="1"/>
</dbReference>
<dbReference type="InterPro" id="IPR041931">
    <property type="entry name" value="DNA_pol3_alpha_thumb_dom"/>
</dbReference>
<dbReference type="InterPro" id="IPR016195">
    <property type="entry name" value="Pol/histidinol_Pase-like"/>
</dbReference>
<evidence type="ECO:0000256" key="2">
    <source>
        <dbReference type="ARBA" id="ARBA00009496"/>
    </source>
</evidence>
<dbReference type="PANTHER" id="PTHR32294">
    <property type="entry name" value="DNA POLYMERASE III SUBUNIT ALPHA"/>
    <property type="match status" value="1"/>
</dbReference>
<comment type="caution">
    <text evidence="14">The sequence shown here is derived from an EMBL/GenBank/DDBJ whole genome shotgun (WGS) entry which is preliminary data.</text>
</comment>
<evidence type="ECO:0000256" key="5">
    <source>
        <dbReference type="ARBA" id="ARBA00022679"/>
    </source>
</evidence>
<evidence type="ECO:0000256" key="10">
    <source>
        <dbReference type="ARBA" id="ARBA00023000"/>
    </source>
</evidence>
<dbReference type="Gene3D" id="2.40.50.140">
    <property type="entry name" value="Nucleic acid-binding proteins"/>
    <property type="match status" value="1"/>
</dbReference>
<dbReference type="GO" id="GO:0004519">
    <property type="term" value="F:endonuclease activity"/>
    <property type="evidence" value="ECO:0007669"/>
    <property type="project" value="InterPro"/>
</dbReference>
<dbReference type="Pfam" id="PF01336">
    <property type="entry name" value="tRNA_anti-codon"/>
    <property type="match status" value="1"/>
</dbReference>
<feature type="compositionally biased region" description="Basic and acidic residues" evidence="12">
    <location>
        <begin position="73"/>
        <end position="89"/>
    </location>
</feature>
<dbReference type="CDD" id="cd12113">
    <property type="entry name" value="PHP_PolIIIA_DnaE3"/>
    <property type="match status" value="1"/>
</dbReference>
<dbReference type="PANTHER" id="PTHR32294:SF0">
    <property type="entry name" value="DNA POLYMERASE III SUBUNIT ALPHA"/>
    <property type="match status" value="1"/>
</dbReference>
<evidence type="ECO:0000256" key="9">
    <source>
        <dbReference type="ARBA" id="ARBA00022932"/>
    </source>
</evidence>
<evidence type="ECO:0000256" key="7">
    <source>
        <dbReference type="ARBA" id="ARBA00022705"/>
    </source>
</evidence>
<dbReference type="NCBIfam" id="TIGR00594">
    <property type="entry name" value="polc"/>
    <property type="match status" value="1"/>
</dbReference>
<dbReference type="Pfam" id="PF14890">
    <property type="entry name" value="Intein_splicing"/>
    <property type="match status" value="1"/>
</dbReference>
<dbReference type="GO" id="GO:0008408">
    <property type="term" value="F:3'-5' exonuclease activity"/>
    <property type="evidence" value="ECO:0007669"/>
    <property type="project" value="InterPro"/>
</dbReference>
<name>A0A4R7HYS0_9ACTN</name>
<dbReference type="PROSITE" id="PS50817">
    <property type="entry name" value="INTEIN_N_TER"/>
    <property type="match status" value="1"/>
</dbReference>
<dbReference type="InterPro" id="IPR004013">
    <property type="entry name" value="PHP_dom"/>
</dbReference>
<dbReference type="Gene3D" id="2.170.16.10">
    <property type="entry name" value="Hedgehog/Intein (Hint) domain"/>
    <property type="match status" value="2"/>
</dbReference>
<dbReference type="InterPro" id="IPR004805">
    <property type="entry name" value="DnaE2/DnaE/PolC"/>
</dbReference>
<keyword evidence="15" id="KW-1185">Reference proteome</keyword>
<comment type="similarity">
    <text evidence="2">Belongs to the DNA polymerase type-C family. DnaE subfamily.</text>
</comment>
<proteinExistence type="inferred from homology"/>
<dbReference type="Proteomes" id="UP000294558">
    <property type="component" value="Unassembled WGS sequence"/>
</dbReference>
<dbReference type="SUPFAM" id="SSF51294">
    <property type="entry name" value="Hedgehog/intein (Hint) domain"/>
    <property type="match status" value="1"/>
</dbReference>
<dbReference type="EC" id="2.7.7.7" evidence="3"/>
<dbReference type="Gene3D" id="3.10.28.10">
    <property type="entry name" value="Homing endonucleases"/>
    <property type="match status" value="1"/>
</dbReference>
<dbReference type="InterPro" id="IPR006142">
    <property type="entry name" value="INTEIN"/>
</dbReference>
<reference evidence="14 15" key="1">
    <citation type="submission" date="2019-03" db="EMBL/GenBank/DDBJ databases">
        <title>Sequencing the genomes of 1000 actinobacteria strains.</title>
        <authorList>
            <person name="Klenk H.-P."/>
        </authorList>
    </citation>
    <scope>NUCLEOTIDE SEQUENCE [LARGE SCALE GENOMIC DNA]</scope>
    <source>
        <strain evidence="14 15">DSM 18936</strain>
    </source>
</reference>
<dbReference type="InterPro" id="IPR003587">
    <property type="entry name" value="Hint_dom_N"/>
</dbReference>
<keyword evidence="7" id="KW-0235">DNA replication</keyword>
<evidence type="ECO:0000256" key="6">
    <source>
        <dbReference type="ARBA" id="ARBA00022695"/>
    </source>
</evidence>
<dbReference type="RefSeq" id="WP_133868630.1">
    <property type="nucleotide sequence ID" value="NZ_SOAU01000001.1"/>
</dbReference>
<dbReference type="Pfam" id="PF14528">
    <property type="entry name" value="LAGLIDADG_3"/>
    <property type="match status" value="1"/>
</dbReference>
<dbReference type="GO" id="GO:0005737">
    <property type="term" value="C:cytoplasm"/>
    <property type="evidence" value="ECO:0007669"/>
    <property type="project" value="UniProtKB-SubCell"/>
</dbReference>
<dbReference type="InterPro" id="IPR004860">
    <property type="entry name" value="LAGLIDADG_dom"/>
</dbReference>
<evidence type="ECO:0000256" key="8">
    <source>
        <dbReference type="ARBA" id="ARBA00022813"/>
    </source>
</evidence>
<dbReference type="SUPFAM" id="SSF55608">
    <property type="entry name" value="Homing endonucleases"/>
    <property type="match status" value="1"/>
</dbReference>
<dbReference type="NCBIfam" id="TIGR01445">
    <property type="entry name" value="intein_Nterm"/>
    <property type="match status" value="1"/>
</dbReference>
<dbReference type="InterPro" id="IPR029460">
    <property type="entry name" value="DNAPol_HHH"/>
</dbReference>
<evidence type="ECO:0000313" key="15">
    <source>
        <dbReference type="Proteomes" id="UP000294558"/>
    </source>
</evidence>
<dbReference type="Pfam" id="PF17657">
    <property type="entry name" value="DNA_pol3_finger"/>
    <property type="match status" value="1"/>
</dbReference>
<dbReference type="InterPro" id="IPR004365">
    <property type="entry name" value="NA-bd_OB_tRNA"/>
</dbReference>
<dbReference type="GO" id="GO:0003887">
    <property type="term" value="F:DNA-directed DNA polymerase activity"/>
    <property type="evidence" value="ECO:0007669"/>
    <property type="project" value="UniProtKB-KW"/>
</dbReference>
<keyword evidence="8" id="KW-0068">Autocatalytic cleavage</keyword>
<dbReference type="GO" id="GO:0003676">
    <property type="term" value="F:nucleic acid binding"/>
    <property type="evidence" value="ECO:0007669"/>
    <property type="project" value="InterPro"/>
</dbReference>
<dbReference type="Gene3D" id="3.20.20.140">
    <property type="entry name" value="Metal-dependent hydrolases"/>
    <property type="match status" value="1"/>
</dbReference>
<evidence type="ECO:0000256" key="1">
    <source>
        <dbReference type="ARBA" id="ARBA00004496"/>
    </source>
</evidence>
<organism evidence="14 15">
    <name type="scientific">Ilumatobacter fluminis</name>
    <dbReference type="NCBI Taxonomy" id="467091"/>
    <lineage>
        <taxon>Bacteria</taxon>
        <taxon>Bacillati</taxon>
        <taxon>Actinomycetota</taxon>
        <taxon>Acidimicrobiia</taxon>
        <taxon>Acidimicrobiales</taxon>
        <taxon>Ilumatobacteraceae</taxon>
        <taxon>Ilumatobacter</taxon>
    </lineage>
</organism>
<dbReference type="InterPro" id="IPR040982">
    <property type="entry name" value="DNA_pol3_finger"/>
</dbReference>
<dbReference type="InterPro" id="IPR004042">
    <property type="entry name" value="Intein_endonuc_central"/>
</dbReference>
<dbReference type="SMART" id="SM00306">
    <property type="entry name" value="HintN"/>
    <property type="match status" value="1"/>
</dbReference>
<dbReference type="SMART" id="SM00481">
    <property type="entry name" value="POLIIIAc"/>
    <property type="match status" value="1"/>
</dbReference>
<dbReference type="InterPro" id="IPR036844">
    <property type="entry name" value="Hint_dom_sf"/>
</dbReference>
<keyword evidence="6" id="KW-0548">Nucleotidyltransferase</keyword>
<comment type="subcellular location">
    <subcellularLocation>
        <location evidence="1">Cytoplasm</location>
    </subcellularLocation>
</comment>
<comment type="catalytic activity">
    <reaction evidence="11">
        <text>DNA(n) + a 2'-deoxyribonucleoside 5'-triphosphate = DNA(n+1) + diphosphate</text>
        <dbReference type="Rhea" id="RHEA:22508"/>
        <dbReference type="Rhea" id="RHEA-COMP:17339"/>
        <dbReference type="Rhea" id="RHEA-COMP:17340"/>
        <dbReference type="ChEBI" id="CHEBI:33019"/>
        <dbReference type="ChEBI" id="CHEBI:61560"/>
        <dbReference type="ChEBI" id="CHEBI:173112"/>
        <dbReference type="EC" id="2.7.7.7"/>
    </reaction>
</comment>
<dbReference type="SUPFAM" id="SSF89550">
    <property type="entry name" value="PHP domain-like"/>
    <property type="match status" value="1"/>
</dbReference>
<dbReference type="InterPro" id="IPR011708">
    <property type="entry name" value="DNA_pol3_alpha_NTPase_dom"/>
</dbReference>
<dbReference type="PRINTS" id="PR00379">
    <property type="entry name" value="INTEIN"/>
</dbReference>
<keyword evidence="9" id="KW-0239">DNA-directed DNA polymerase</keyword>
<accession>A0A4R7HYS0</accession>
<evidence type="ECO:0000313" key="14">
    <source>
        <dbReference type="EMBL" id="TDT16235.1"/>
    </source>
</evidence>
<dbReference type="GO" id="GO:0006260">
    <property type="term" value="P:DNA replication"/>
    <property type="evidence" value="ECO:0007669"/>
    <property type="project" value="UniProtKB-KW"/>
</dbReference>
<evidence type="ECO:0000256" key="11">
    <source>
        <dbReference type="ARBA" id="ARBA00049244"/>
    </source>
</evidence>
<dbReference type="Pfam" id="PF14579">
    <property type="entry name" value="HHH_6"/>
    <property type="match status" value="1"/>
</dbReference>
<dbReference type="InterPro" id="IPR027434">
    <property type="entry name" value="Homing_endonucl"/>
</dbReference>
<evidence type="ECO:0000256" key="12">
    <source>
        <dbReference type="SAM" id="MobiDB-lite"/>
    </source>
</evidence>
<evidence type="ECO:0000256" key="3">
    <source>
        <dbReference type="ARBA" id="ARBA00012417"/>
    </source>
</evidence>
<keyword evidence="10" id="KW-0651">Protein splicing</keyword>
<dbReference type="CDD" id="cd04485">
    <property type="entry name" value="DnaE_OBF"/>
    <property type="match status" value="1"/>
</dbReference>
<dbReference type="PROSITE" id="PS50819">
    <property type="entry name" value="INTEIN_ENDONUCLEASE"/>
    <property type="match status" value="1"/>
</dbReference>
<dbReference type="GO" id="GO:0016539">
    <property type="term" value="P:intein-mediated protein splicing"/>
    <property type="evidence" value="ECO:0007669"/>
    <property type="project" value="InterPro"/>
</dbReference>
<dbReference type="InterPro" id="IPR003141">
    <property type="entry name" value="Pol/His_phosphatase_N"/>
</dbReference>
<evidence type="ECO:0000259" key="13">
    <source>
        <dbReference type="PROSITE" id="PS50819"/>
    </source>
</evidence>
<dbReference type="Pfam" id="PF07733">
    <property type="entry name" value="DNA_pol3_alpha"/>
    <property type="match status" value="1"/>
</dbReference>
<dbReference type="Gene3D" id="1.10.150.870">
    <property type="match status" value="1"/>
</dbReference>
<gene>
    <name evidence="14" type="ORF">BDK89_1819</name>
</gene>
<protein>
    <recommendedName>
        <fullName evidence="4">DNA polymerase III subunit alpha</fullName>
        <ecNumber evidence="3">2.7.7.7</ecNumber>
    </recommendedName>
</protein>